<gene>
    <name evidence="2" type="ORF">GCM10009839_52010</name>
</gene>
<evidence type="ECO:0000313" key="3">
    <source>
        <dbReference type="Proteomes" id="UP001500751"/>
    </source>
</evidence>
<accession>A0ABN2UTG2</accession>
<dbReference type="SUPFAM" id="SSF50370">
    <property type="entry name" value="Ricin B-like lectins"/>
    <property type="match status" value="1"/>
</dbReference>
<reference evidence="2 3" key="1">
    <citation type="journal article" date="2019" name="Int. J. Syst. Evol. Microbiol.">
        <title>The Global Catalogue of Microorganisms (GCM) 10K type strain sequencing project: providing services to taxonomists for standard genome sequencing and annotation.</title>
        <authorList>
            <consortium name="The Broad Institute Genomics Platform"/>
            <consortium name="The Broad Institute Genome Sequencing Center for Infectious Disease"/>
            <person name="Wu L."/>
            <person name="Ma J."/>
        </authorList>
    </citation>
    <scope>NUCLEOTIDE SEQUENCE [LARGE SCALE GENOMIC DNA]</scope>
    <source>
        <strain evidence="2 3">JCM 16014</strain>
    </source>
</reference>
<proteinExistence type="predicted"/>
<dbReference type="EMBL" id="BAAAQN010000034">
    <property type="protein sequence ID" value="GAA2042726.1"/>
    <property type="molecule type" value="Genomic_DNA"/>
</dbReference>
<dbReference type="Proteomes" id="UP001500751">
    <property type="component" value="Unassembled WGS sequence"/>
</dbReference>
<organism evidence="2 3">
    <name type="scientific">Catenulispora yoronensis</name>
    <dbReference type="NCBI Taxonomy" id="450799"/>
    <lineage>
        <taxon>Bacteria</taxon>
        <taxon>Bacillati</taxon>
        <taxon>Actinomycetota</taxon>
        <taxon>Actinomycetes</taxon>
        <taxon>Catenulisporales</taxon>
        <taxon>Catenulisporaceae</taxon>
        <taxon>Catenulispora</taxon>
    </lineage>
</organism>
<evidence type="ECO:0000313" key="2">
    <source>
        <dbReference type="EMBL" id="GAA2042726.1"/>
    </source>
</evidence>
<protein>
    <recommendedName>
        <fullName evidence="1">Peptidase S53 domain-containing protein</fullName>
    </recommendedName>
</protein>
<evidence type="ECO:0000259" key="1">
    <source>
        <dbReference type="PROSITE" id="PS51695"/>
    </source>
</evidence>
<dbReference type="Pfam" id="PF00652">
    <property type="entry name" value="Ricin_B_lectin"/>
    <property type="match status" value="1"/>
</dbReference>
<dbReference type="InterPro" id="IPR050819">
    <property type="entry name" value="Tripeptidyl-peptidase_I"/>
</dbReference>
<keyword evidence="3" id="KW-1185">Reference proteome</keyword>
<feature type="domain" description="Peptidase S53" evidence="1">
    <location>
        <begin position="25"/>
        <end position="348"/>
    </location>
</feature>
<sequence>MRTDVAAVHADALSPNATPNATPSGYGPSGLLAAYNLASAAASRGGGQTVAVTELADDPRLESDLGTYRAQFGLPACTTANGCFRKVNQSGQQGPYPGGDTGWGTEASLDIDMISAICPQCHILVVEAGDLGAAQNTAVSLGAHYISNSWGTGDNSGDAGGDGNFNHVGVVEVASSGDDGYGVSYPASSRYVVAAGGTTLRQNSGTSRGWTETAWSGSGSGCSSWAAKPSWQHDTGCGNRTVADVSAVADPGTGVAVYDTYGNGGWLVVGGTSASSPIIASVYALAGTPSATAAASLYANTGSLYDVTSGSNGSCNPGYVCTAGSGYDGPTGLGTPNGLGAFNGTGGTGGTRTGPVTSGIAGKCLDDFAGSNANGTKADLYSCNGTGAQQWTVASNGTLQINGKCLDITGAATTNGALIELWDCNGGGNQQWVAQNGALLNPASGRCLDDPGFSTTDGTQLDLWDCNGGVNQKWTTP</sequence>
<dbReference type="InterPro" id="IPR035992">
    <property type="entry name" value="Ricin_B-like_lectins"/>
</dbReference>
<comment type="caution">
    <text evidence="2">The sequence shown here is derived from an EMBL/GenBank/DDBJ whole genome shotgun (WGS) entry which is preliminary data.</text>
</comment>
<dbReference type="InterPro" id="IPR036852">
    <property type="entry name" value="Peptidase_S8/S53_dom_sf"/>
</dbReference>
<dbReference type="SMART" id="SM00458">
    <property type="entry name" value="RICIN"/>
    <property type="match status" value="1"/>
</dbReference>
<dbReference type="CDD" id="cd23451">
    <property type="entry name" value="beta-trefoil_Ricin_laminarinase"/>
    <property type="match status" value="1"/>
</dbReference>
<dbReference type="InterPro" id="IPR000772">
    <property type="entry name" value="Ricin_B_lectin"/>
</dbReference>
<dbReference type="PROSITE" id="PS50231">
    <property type="entry name" value="RICIN_B_LECTIN"/>
    <property type="match status" value="1"/>
</dbReference>
<dbReference type="Gene3D" id="2.80.10.50">
    <property type="match status" value="2"/>
</dbReference>
<name>A0ABN2UTG2_9ACTN</name>
<dbReference type="PROSITE" id="PS51695">
    <property type="entry name" value="SEDOLISIN"/>
    <property type="match status" value="1"/>
</dbReference>
<dbReference type="InterPro" id="IPR030400">
    <property type="entry name" value="Sedolisin_dom"/>
</dbReference>
<dbReference type="Gene3D" id="3.40.50.200">
    <property type="entry name" value="Peptidase S8/S53 domain"/>
    <property type="match status" value="1"/>
</dbReference>
<dbReference type="PANTHER" id="PTHR14218:SF15">
    <property type="entry name" value="TRIPEPTIDYL-PEPTIDASE 1"/>
    <property type="match status" value="1"/>
</dbReference>
<dbReference type="SUPFAM" id="SSF52743">
    <property type="entry name" value="Subtilisin-like"/>
    <property type="match status" value="1"/>
</dbReference>
<dbReference type="PANTHER" id="PTHR14218">
    <property type="entry name" value="PROTEASE S8 TRIPEPTIDYL PEPTIDASE I CLN2"/>
    <property type="match status" value="1"/>
</dbReference>